<accession>A0ABD2ZZV7</accession>
<gene>
    <name evidence="2" type="ORF">ACH5RR_013351</name>
</gene>
<name>A0ABD2ZZV7_9GENT</name>
<evidence type="ECO:0000256" key="1">
    <source>
        <dbReference type="SAM" id="Phobius"/>
    </source>
</evidence>
<proteinExistence type="predicted"/>
<feature type="transmembrane region" description="Helical" evidence="1">
    <location>
        <begin position="48"/>
        <end position="68"/>
    </location>
</feature>
<organism evidence="2 3">
    <name type="scientific">Cinchona calisaya</name>
    <dbReference type="NCBI Taxonomy" id="153742"/>
    <lineage>
        <taxon>Eukaryota</taxon>
        <taxon>Viridiplantae</taxon>
        <taxon>Streptophyta</taxon>
        <taxon>Embryophyta</taxon>
        <taxon>Tracheophyta</taxon>
        <taxon>Spermatophyta</taxon>
        <taxon>Magnoliopsida</taxon>
        <taxon>eudicotyledons</taxon>
        <taxon>Gunneridae</taxon>
        <taxon>Pentapetalae</taxon>
        <taxon>asterids</taxon>
        <taxon>lamiids</taxon>
        <taxon>Gentianales</taxon>
        <taxon>Rubiaceae</taxon>
        <taxon>Cinchonoideae</taxon>
        <taxon>Cinchoneae</taxon>
        <taxon>Cinchona</taxon>
    </lineage>
</organism>
<dbReference type="EMBL" id="JBJUIK010000006">
    <property type="protein sequence ID" value="KAL3524979.1"/>
    <property type="molecule type" value="Genomic_DNA"/>
</dbReference>
<sequence length="73" mass="8071">VGFKIFFSQKTIAVKQAKNFFLSNAADNNLSITCRRAYNALYSVLAQIAPFLINSIPVVAHMISIIIVKEPLS</sequence>
<comment type="caution">
    <text evidence="2">The sequence shown here is derived from an EMBL/GenBank/DDBJ whole genome shotgun (WGS) entry which is preliminary data.</text>
</comment>
<feature type="non-terminal residue" evidence="2">
    <location>
        <position position="1"/>
    </location>
</feature>
<keyword evidence="1" id="KW-0812">Transmembrane</keyword>
<dbReference type="Proteomes" id="UP001630127">
    <property type="component" value="Unassembled WGS sequence"/>
</dbReference>
<reference evidence="2 3" key="1">
    <citation type="submission" date="2024-11" db="EMBL/GenBank/DDBJ databases">
        <title>A near-complete genome assembly of Cinchona calisaya.</title>
        <authorList>
            <person name="Lian D.C."/>
            <person name="Zhao X.W."/>
            <person name="Wei L."/>
        </authorList>
    </citation>
    <scope>NUCLEOTIDE SEQUENCE [LARGE SCALE GENOMIC DNA]</scope>
    <source>
        <tissue evidence="2">Nenye</tissue>
    </source>
</reference>
<evidence type="ECO:0000313" key="2">
    <source>
        <dbReference type="EMBL" id="KAL3524979.1"/>
    </source>
</evidence>
<keyword evidence="1" id="KW-0472">Membrane</keyword>
<protein>
    <submittedName>
        <fullName evidence="2">Uncharacterized protein</fullName>
    </submittedName>
</protein>
<evidence type="ECO:0000313" key="3">
    <source>
        <dbReference type="Proteomes" id="UP001630127"/>
    </source>
</evidence>
<dbReference type="AlphaFoldDB" id="A0ABD2ZZV7"/>
<keyword evidence="3" id="KW-1185">Reference proteome</keyword>
<keyword evidence="1" id="KW-1133">Transmembrane helix</keyword>